<dbReference type="Proteomes" id="UP001530315">
    <property type="component" value="Unassembled WGS sequence"/>
</dbReference>
<keyword evidence="1" id="KW-1133">Transmembrane helix</keyword>
<keyword evidence="1" id="KW-0472">Membrane</keyword>
<feature type="transmembrane region" description="Helical" evidence="1">
    <location>
        <begin position="54"/>
        <end position="72"/>
    </location>
</feature>
<accession>A0ABD3PW46</accession>
<dbReference type="EMBL" id="JALLAZ020000562">
    <property type="protein sequence ID" value="KAL3792215.1"/>
    <property type="molecule type" value="Genomic_DNA"/>
</dbReference>
<keyword evidence="3" id="KW-1185">Reference proteome</keyword>
<name>A0ABD3PW46_9STRA</name>
<reference evidence="2 3" key="1">
    <citation type="submission" date="2024-10" db="EMBL/GenBank/DDBJ databases">
        <title>Updated reference genomes for cyclostephanoid diatoms.</title>
        <authorList>
            <person name="Roberts W.R."/>
            <person name="Alverson A.J."/>
        </authorList>
    </citation>
    <scope>NUCLEOTIDE SEQUENCE [LARGE SCALE GENOMIC DNA]</scope>
    <source>
        <strain evidence="2 3">AJA276-08</strain>
    </source>
</reference>
<evidence type="ECO:0000313" key="3">
    <source>
        <dbReference type="Proteomes" id="UP001530315"/>
    </source>
</evidence>
<keyword evidence="1" id="KW-0812">Transmembrane</keyword>
<comment type="caution">
    <text evidence="2">The sequence shown here is derived from an EMBL/GenBank/DDBJ whole genome shotgun (WGS) entry which is preliminary data.</text>
</comment>
<dbReference type="AlphaFoldDB" id="A0ABD3PW46"/>
<feature type="transmembrane region" description="Helical" evidence="1">
    <location>
        <begin position="135"/>
        <end position="153"/>
    </location>
</feature>
<sequence>MPYQSNLGRSVEEQYDDVSASDRLLSGAVIDVNTGRTNSARGEGTTTAELVAKFRFLNCCACLFVLLPIVLNPFRLISSSPIKLILEFLAASLALSVLLVEARIPILGEKVLYLMREFAGGRIQCMDLNVARGRVLALMIMGASISLIIYMALDDKDISSSENDRGSPIEIPGAVNNMTTNMTDFGKHTSNMTDFSPDHTSTKMTSEVSIVSTLFAIVQCTVLSPTVVVLISLSAYTLNVIHDFPEFAQVRAYEIQDESDAGTSSRASGFTRPSWVTNVFDSARGSVFDSARGSGYQTLNC</sequence>
<organism evidence="2 3">
    <name type="scientific">Stephanodiscus triporus</name>
    <dbReference type="NCBI Taxonomy" id="2934178"/>
    <lineage>
        <taxon>Eukaryota</taxon>
        <taxon>Sar</taxon>
        <taxon>Stramenopiles</taxon>
        <taxon>Ochrophyta</taxon>
        <taxon>Bacillariophyta</taxon>
        <taxon>Coscinodiscophyceae</taxon>
        <taxon>Thalassiosirophycidae</taxon>
        <taxon>Stephanodiscales</taxon>
        <taxon>Stephanodiscaceae</taxon>
        <taxon>Stephanodiscus</taxon>
    </lineage>
</organism>
<feature type="transmembrane region" description="Helical" evidence="1">
    <location>
        <begin position="84"/>
        <end position="106"/>
    </location>
</feature>
<gene>
    <name evidence="2" type="ORF">ACHAW5_004090</name>
</gene>
<proteinExistence type="predicted"/>
<protein>
    <submittedName>
        <fullName evidence="2">Uncharacterized protein</fullName>
    </submittedName>
</protein>
<evidence type="ECO:0000256" key="1">
    <source>
        <dbReference type="SAM" id="Phobius"/>
    </source>
</evidence>
<evidence type="ECO:0000313" key="2">
    <source>
        <dbReference type="EMBL" id="KAL3792215.1"/>
    </source>
</evidence>